<accession>A0A8S9MRU8</accession>
<reference evidence="2" key="1">
    <citation type="submission" date="2019-12" db="EMBL/GenBank/DDBJ databases">
        <title>Genome sequencing and annotation of Brassica cretica.</title>
        <authorList>
            <person name="Studholme D.J."/>
            <person name="Sarris P."/>
        </authorList>
    </citation>
    <scope>NUCLEOTIDE SEQUENCE</scope>
    <source>
        <strain evidence="2">PFS-109/04</strain>
        <tissue evidence="2">Leaf</tissue>
    </source>
</reference>
<dbReference type="EMBL" id="QGKX02002183">
    <property type="protein sequence ID" value="KAF3484618.1"/>
    <property type="molecule type" value="Genomic_DNA"/>
</dbReference>
<organism evidence="2 3">
    <name type="scientific">Brassica cretica</name>
    <name type="common">Mustard</name>
    <dbReference type="NCBI Taxonomy" id="69181"/>
    <lineage>
        <taxon>Eukaryota</taxon>
        <taxon>Viridiplantae</taxon>
        <taxon>Streptophyta</taxon>
        <taxon>Embryophyta</taxon>
        <taxon>Tracheophyta</taxon>
        <taxon>Spermatophyta</taxon>
        <taxon>Magnoliopsida</taxon>
        <taxon>eudicotyledons</taxon>
        <taxon>Gunneridae</taxon>
        <taxon>Pentapetalae</taxon>
        <taxon>rosids</taxon>
        <taxon>malvids</taxon>
        <taxon>Brassicales</taxon>
        <taxon>Brassicaceae</taxon>
        <taxon>Brassiceae</taxon>
        <taxon>Brassica</taxon>
    </lineage>
</organism>
<sequence>MASCSFTGSGNSVTPGTSRGGVGRSNAFNMEIRSGGCGGCSSCGHALDRPCHSDAPSYTASGALLGWCMDGQAHRSLRNLVGQRQNKIVCIFLVEYITLHARNHSLVS</sequence>
<comment type="caution">
    <text evidence="2">The sequence shown here is derived from an EMBL/GenBank/DDBJ whole genome shotgun (WGS) entry which is preliminary data.</text>
</comment>
<protein>
    <submittedName>
        <fullName evidence="2">Uncharacterized protein</fullName>
    </submittedName>
</protein>
<dbReference type="Proteomes" id="UP000712600">
    <property type="component" value="Unassembled WGS sequence"/>
</dbReference>
<name>A0A8S9MRU8_BRACR</name>
<gene>
    <name evidence="2" type="ORF">F2Q69_00055538</name>
</gene>
<feature type="compositionally biased region" description="Polar residues" evidence="1">
    <location>
        <begin position="1"/>
        <end position="17"/>
    </location>
</feature>
<evidence type="ECO:0000256" key="1">
    <source>
        <dbReference type="SAM" id="MobiDB-lite"/>
    </source>
</evidence>
<feature type="region of interest" description="Disordered" evidence="1">
    <location>
        <begin position="1"/>
        <end position="25"/>
    </location>
</feature>
<evidence type="ECO:0000313" key="2">
    <source>
        <dbReference type="EMBL" id="KAF3484618.1"/>
    </source>
</evidence>
<dbReference type="AlphaFoldDB" id="A0A8S9MRU8"/>
<evidence type="ECO:0000313" key="3">
    <source>
        <dbReference type="Proteomes" id="UP000712600"/>
    </source>
</evidence>
<proteinExistence type="predicted"/>